<sequence>MTLSLAAPVSAQASEAVAAERGSVSTAVSTPVAASATGAVRFTTHAVLTGSTSTFAKTAVSVSAPGAVSWYVRGDVYVNGVARVRDESIASNRYPTGSLYWPRASGYGKAQLRNVRIEAYDAQYNKTISKLPDSNVILVRRGTTYPSASIIPRGKKRTMKAKNWKVYQPNGSTVSVRKITVKRYSKGKWRNVKHIKLNRNGNGKVSWKTKKKYKYRVYLKTTATVQGTFLYWRGKI</sequence>
<organism evidence="1 2">
    <name type="scientific">Aeromicrobium flavum</name>
    <dbReference type="NCBI Taxonomy" id="416568"/>
    <lineage>
        <taxon>Bacteria</taxon>
        <taxon>Bacillati</taxon>
        <taxon>Actinomycetota</taxon>
        <taxon>Actinomycetes</taxon>
        <taxon>Propionibacteriales</taxon>
        <taxon>Nocardioidaceae</taxon>
        <taxon>Aeromicrobium</taxon>
    </lineage>
</organism>
<dbReference type="AlphaFoldDB" id="A0A512HXQ3"/>
<keyword evidence="2" id="KW-1185">Reference proteome</keyword>
<protein>
    <submittedName>
        <fullName evidence="1">Uncharacterized protein</fullName>
    </submittedName>
</protein>
<comment type="caution">
    <text evidence="1">The sequence shown here is derived from an EMBL/GenBank/DDBJ whole genome shotgun (WGS) entry which is preliminary data.</text>
</comment>
<gene>
    <name evidence="1" type="ORF">AFL01nite_25490</name>
</gene>
<reference evidence="1 2" key="1">
    <citation type="submission" date="2019-07" db="EMBL/GenBank/DDBJ databases">
        <title>Whole genome shotgun sequence of Aeromicrobium flavum NBRC 107625.</title>
        <authorList>
            <person name="Hosoyama A."/>
            <person name="Uohara A."/>
            <person name="Ohji S."/>
            <person name="Ichikawa N."/>
        </authorList>
    </citation>
    <scope>NUCLEOTIDE SEQUENCE [LARGE SCALE GENOMIC DNA]</scope>
    <source>
        <strain evidence="1 2">NBRC 107625</strain>
    </source>
</reference>
<evidence type="ECO:0000313" key="1">
    <source>
        <dbReference type="EMBL" id="GEO90222.1"/>
    </source>
</evidence>
<proteinExistence type="predicted"/>
<name>A0A512HXQ3_9ACTN</name>
<accession>A0A512HXQ3</accession>
<evidence type="ECO:0000313" key="2">
    <source>
        <dbReference type="Proteomes" id="UP000321769"/>
    </source>
</evidence>
<dbReference type="Proteomes" id="UP000321769">
    <property type="component" value="Unassembled WGS sequence"/>
</dbReference>
<dbReference type="EMBL" id="BJZQ01000015">
    <property type="protein sequence ID" value="GEO90222.1"/>
    <property type="molecule type" value="Genomic_DNA"/>
</dbReference>